<dbReference type="AlphaFoldDB" id="A0A7W6H1R8"/>
<gene>
    <name evidence="1" type="ORF">GGR95_003133</name>
</gene>
<dbReference type="SUPFAM" id="SSF53335">
    <property type="entry name" value="S-adenosyl-L-methionine-dependent methyltransferases"/>
    <property type="match status" value="1"/>
</dbReference>
<evidence type="ECO:0000313" key="1">
    <source>
        <dbReference type="EMBL" id="MBB3995477.1"/>
    </source>
</evidence>
<protein>
    <recommendedName>
        <fullName evidence="3">Methyltransferase</fullName>
    </recommendedName>
</protein>
<dbReference type="Proteomes" id="UP000530268">
    <property type="component" value="Unassembled WGS sequence"/>
</dbReference>
<evidence type="ECO:0008006" key="3">
    <source>
        <dbReference type="Google" id="ProtNLM"/>
    </source>
</evidence>
<dbReference type="InterPro" id="IPR029063">
    <property type="entry name" value="SAM-dependent_MTases_sf"/>
</dbReference>
<dbReference type="Pfam" id="PF06080">
    <property type="entry name" value="DUF938"/>
    <property type="match status" value="1"/>
</dbReference>
<evidence type="ECO:0000313" key="2">
    <source>
        <dbReference type="Proteomes" id="UP000530268"/>
    </source>
</evidence>
<dbReference type="RefSeq" id="WP_184567432.1">
    <property type="nucleotide sequence ID" value="NZ_JACIEI010000015.1"/>
</dbReference>
<keyword evidence="2" id="KW-1185">Reference proteome</keyword>
<reference evidence="1 2" key="1">
    <citation type="submission" date="2020-08" db="EMBL/GenBank/DDBJ databases">
        <title>Genomic Encyclopedia of Type Strains, Phase IV (KMG-IV): sequencing the most valuable type-strain genomes for metagenomic binning, comparative biology and taxonomic classification.</title>
        <authorList>
            <person name="Goeker M."/>
        </authorList>
    </citation>
    <scope>NUCLEOTIDE SEQUENCE [LARGE SCALE GENOMIC DNA]</scope>
    <source>
        <strain evidence="1 2">DSM 102234</strain>
    </source>
</reference>
<proteinExistence type="predicted"/>
<accession>A0A7W6H1R8</accession>
<name>A0A7W6H1R8_9RHOB</name>
<comment type="caution">
    <text evidence="1">The sequence shown here is derived from an EMBL/GenBank/DDBJ whole genome shotgun (WGS) entry which is preliminary data.</text>
</comment>
<dbReference type="EMBL" id="JACIEI010000015">
    <property type="protein sequence ID" value="MBB3995477.1"/>
    <property type="molecule type" value="Genomic_DNA"/>
</dbReference>
<dbReference type="PANTHER" id="PTHR20974">
    <property type="entry name" value="UPF0585 PROTEIN CG18661"/>
    <property type="match status" value="1"/>
</dbReference>
<dbReference type="PANTHER" id="PTHR20974:SF0">
    <property type="entry name" value="UPF0585 PROTEIN CG18661"/>
    <property type="match status" value="1"/>
</dbReference>
<organism evidence="1 2">
    <name type="scientific">Sulfitobacter undariae</name>
    <dbReference type="NCBI Taxonomy" id="1563671"/>
    <lineage>
        <taxon>Bacteria</taxon>
        <taxon>Pseudomonadati</taxon>
        <taxon>Pseudomonadota</taxon>
        <taxon>Alphaproteobacteria</taxon>
        <taxon>Rhodobacterales</taxon>
        <taxon>Roseobacteraceae</taxon>
        <taxon>Sulfitobacter</taxon>
    </lineage>
</organism>
<sequence length="215" mass="22677">MSALPPSASIATPIEGGKLLAPSALRNVTPIVEMLQEIAPKQGRALEIASGTGQHVLAMAAALPAITWQPTEISAERRISIDAYAADQANILPAQHLDAAQAGWAATHEAYDLIYLGNLLHLIPQAAALTVLSEAAAALAAHGTLVVYGPFMRAGQFTSEGDAKFHSELSAANPEIGYKDDTRIKQVLAASGLRLNEVRDMPANNLSFIAKRELP</sequence>
<dbReference type="Gene3D" id="3.40.50.150">
    <property type="entry name" value="Vaccinia Virus protein VP39"/>
    <property type="match status" value="1"/>
</dbReference>
<dbReference type="InterPro" id="IPR010342">
    <property type="entry name" value="DUF938"/>
</dbReference>